<accession>X1NMK5</accession>
<proteinExistence type="predicted"/>
<gene>
    <name evidence="1" type="ORF">S06H3_33148</name>
</gene>
<dbReference type="EMBL" id="BARV01019764">
    <property type="protein sequence ID" value="GAI19914.1"/>
    <property type="molecule type" value="Genomic_DNA"/>
</dbReference>
<comment type="caution">
    <text evidence="1">The sequence shown here is derived from an EMBL/GenBank/DDBJ whole genome shotgun (WGS) entry which is preliminary data.</text>
</comment>
<reference evidence="1" key="1">
    <citation type="journal article" date="2014" name="Front. Microbiol.">
        <title>High frequency of phylogenetically diverse reductive dehalogenase-homologous genes in deep subseafloor sedimentary metagenomes.</title>
        <authorList>
            <person name="Kawai M."/>
            <person name="Futagami T."/>
            <person name="Toyoda A."/>
            <person name="Takaki Y."/>
            <person name="Nishi S."/>
            <person name="Hori S."/>
            <person name="Arai W."/>
            <person name="Tsubouchi T."/>
            <person name="Morono Y."/>
            <person name="Uchiyama I."/>
            <person name="Ito T."/>
            <person name="Fujiyama A."/>
            <person name="Inagaki F."/>
            <person name="Takami H."/>
        </authorList>
    </citation>
    <scope>NUCLEOTIDE SEQUENCE</scope>
    <source>
        <strain evidence="1">Expedition CK06-06</strain>
    </source>
</reference>
<protein>
    <recommendedName>
        <fullName evidence="2">DUF2283 domain-containing protein</fullName>
    </recommendedName>
</protein>
<sequence length="73" mass="8374">MKIEFDKQADALYIHIQEKEVAKTKEIEEGILIDFDKDNLLIGVEILDVTKRFSLSDIVNLQIENLPVEVSTN</sequence>
<organism evidence="1">
    <name type="scientific">marine sediment metagenome</name>
    <dbReference type="NCBI Taxonomy" id="412755"/>
    <lineage>
        <taxon>unclassified sequences</taxon>
        <taxon>metagenomes</taxon>
        <taxon>ecological metagenomes</taxon>
    </lineage>
</organism>
<evidence type="ECO:0008006" key="2">
    <source>
        <dbReference type="Google" id="ProtNLM"/>
    </source>
</evidence>
<dbReference type="Pfam" id="PF10049">
    <property type="entry name" value="DUF2283"/>
    <property type="match status" value="1"/>
</dbReference>
<evidence type="ECO:0000313" key="1">
    <source>
        <dbReference type="EMBL" id="GAI19914.1"/>
    </source>
</evidence>
<name>X1NMK5_9ZZZZ</name>
<dbReference type="PANTHER" id="PTHR37029">
    <property type="entry name" value="SSR1768 PROTEIN"/>
    <property type="match status" value="1"/>
</dbReference>
<dbReference type="InterPro" id="IPR019270">
    <property type="entry name" value="DUF2283"/>
</dbReference>
<dbReference type="PANTHER" id="PTHR37029:SF1">
    <property type="entry name" value="SSR1768 PROTEIN"/>
    <property type="match status" value="1"/>
</dbReference>
<dbReference type="AlphaFoldDB" id="X1NMK5"/>